<keyword evidence="3 8" id="KW-0812">Transmembrane</keyword>
<dbReference type="Proteomes" id="UP000038010">
    <property type="component" value="Unassembled WGS sequence"/>
</dbReference>
<dbReference type="OrthoDB" id="44789at2759"/>
<evidence type="ECO:0000256" key="6">
    <source>
        <dbReference type="ARBA" id="ARBA00023136"/>
    </source>
</evidence>
<dbReference type="GO" id="GO:0005247">
    <property type="term" value="F:voltage-gated chloride channel activity"/>
    <property type="evidence" value="ECO:0007669"/>
    <property type="project" value="TreeGrafter"/>
</dbReference>
<dbReference type="PRINTS" id="PR00762">
    <property type="entry name" value="CLCHANNEL"/>
</dbReference>
<evidence type="ECO:0000256" key="1">
    <source>
        <dbReference type="ARBA" id="ARBA00004141"/>
    </source>
</evidence>
<evidence type="ECO:0000313" key="9">
    <source>
        <dbReference type="EMBL" id="KPI34797.1"/>
    </source>
</evidence>
<dbReference type="SUPFAM" id="SSF81340">
    <property type="entry name" value="Clc chloride channel"/>
    <property type="match status" value="1"/>
</dbReference>
<dbReference type="GeneID" id="28730839"/>
<evidence type="ECO:0000256" key="2">
    <source>
        <dbReference type="ARBA" id="ARBA00022448"/>
    </source>
</evidence>
<keyword evidence="4 8" id="KW-1133">Transmembrane helix</keyword>
<comment type="subcellular location">
    <subcellularLocation>
        <location evidence="1">Membrane</location>
        <topology evidence="1">Multi-pass membrane protein</topology>
    </subcellularLocation>
</comment>
<feature type="transmembrane region" description="Helical" evidence="8">
    <location>
        <begin position="164"/>
        <end position="184"/>
    </location>
</feature>
<keyword evidence="7" id="KW-0868">Chloride</keyword>
<dbReference type="Pfam" id="PF00654">
    <property type="entry name" value="Voltage_CLC"/>
    <property type="match status" value="1"/>
</dbReference>
<feature type="transmembrane region" description="Helical" evidence="8">
    <location>
        <begin position="282"/>
        <end position="305"/>
    </location>
</feature>
<dbReference type="PANTHER" id="PTHR45711:SF3">
    <property type="entry name" value="CLC CHANNEL"/>
    <property type="match status" value="1"/>
</dbReference>
<dbReference type="AlphaFoldDB" id="A0A0N1GXC4"/>
<dbReference type="GO" id="GO:0005886">
    <property type="term" value="C:plasma membrane"/>
    <property type="evidence" value="ECO:0007669"/>
    <property type="project" value="TreeGrafter"/>
</dbReference>
<dbReference type="InterPro" id="IPR001807">
    <property type="entry name" value="ClC"/>
</dbReference>
<dbReference type="VEuPathDB" id="FungiDB:AB675_10204"/>
<dbReference type="Gene3D" id="1.10.3080.10">
    <property type="entry name" value="Clc chloride channel"/>
    <property type="match status" value="1"/>
</dbReference>
<feature type="transmembrane region" description="Helical" evidence="8">
    <location>
        <begin position="512"/>
        <end position="538"/>
    </location>
</feature>
<evidence type="ECO:0000256" key="8">
    <source>
        <dbReference type="SAM" id="Phobius"/>
    </source>
</evidence>
<sequence length="762" mass="82798">MTQDEEQPHERSSLLATSRKLSTFSGSHMSKEEQALGETSVGERLPYNNYTTIDWLHDLVKASYQHREVRGQPGIRGRVHTAWDASQGWIIAAISGFLTATIAAFVDLAVITVSDWKVGYCKSSLLAGKDFCCSNRSPFLSLGNGVVETCPDWHPWTDNYWPSYAIYIAFALLWGIISGSLTLLTRAALPAAEPVANGHSHVANGKVAQQPPTQKFMYMAAGSGIPEIKTILSGFVIPGLLSLRVLFVKAEGPFVHISVCVAHLVGDRFPKYANNGRKIREIYAAGCAAGLSVAFGAPIGGVLFAYEEISTYFPRRVMWRAFICSLCAAMVLRGLDPTGTGRLVLFETKWSGSYEAYHYPVFILLGILGGIFGGLFCRLNFLWSRWFRSFSLIKTRPVFEVSLIVLATTLLQFPNPLTREPGDVTIKALLVDCTTLAPGKESYICASESDSSPSASYLLHLLHGTLTKLILTTITFGIKVPSGIIIPSLGAGAFTGRLLGQLPFLASTSSPGVFAMVGAGAFLAGVSRMTISLAVIMFELTGSLEYTVPSMVSIMVAKWVADGISEESVYDLAQVIGDHPFLEGDGAMEVVRNGRGRVVRELCPPEETMREIVVEVGERGVVREKILREKLGLLKRRGLLDAGLVLVKEEGGALLGYLAQGELDGGLQSTEERREGFVRLLQSDTAGVLGVDDDEEQTASTLTSAPMEYAVAMFSQLGLRYLMITEEVRVGSEDDPNSGKLIGVVIKKRLVDYVAKLKHEAE</sequence>
<proteinExistence type="predicted"/>
<dbReference type="GO" id="GO:0005769">
    <property type="term" value="C:early endosome"/>
    <property type="evidence" value="ECO:0007669"/>
    <property type="project" value="TreeGrafter"/>
</dbReference>
<dbReference type="InterPro" id="IPR014743">
    <property type="entry name" value="Cl-channel_core"/>
</dbReference>
<dbReference type="PANTHER" id="PTHR45711">
    <property type="entry name" value="CHLORIDE CHANNEL PROTEIN"/>
    <property type="match status" value="1"/>
</dbReference>
<evidence type="ECO:0000256" key="5">
    <source>
        <dbReference type="ARBA" id="ARBA00023065"/>
    </source>
</evidence>
<dbReference type="GO" id="GO:0005794">
    <property type="term" value="C:Golgi apparatus"/>
    <property type="evidence" value="ECO:0007669"/>
    <property type="project" value="TreeGrafter"/>
</dbReference>
<evidence type="ECO:0000256" key="7">
    <source>
        <dbReference type="ARBA" id="ARBA00023214"/>
    </source>
</evidence>
<evidence type="ECO:0000313" key="10">
    <source>
        <dbReference type="Proteomes" id="UP000038010"/>
    </source>
</evidence>
<gene>
    <name evidence="9" type="ORF">AB675_10204</name>
</gene>
<dbReference type="RefSeq" id="XP_017994760.1">
    <property type="nucleotide sequence ID" value="XM_018138959.1"/>
</dbReference>
<evidence type="ECO:0000256" key="4">
    <source>
        <dbReference type="ARBA" id="ARBA00022989"/>
    </source>
</evidence>
<reference evidence="9 10" key="1">
    <citation type="submission" date="2015-06" db="EMBL/GenBank/DDBJ databases">
        <title>Draft genome of the ant-associated black yeast Phialophora attae CBS 131958.</title>
        <authorList>
            <person name="Moreno L.F."/>
            <person name="Stielow B.J."/>
            <person name="de Hoog S."/>
            <person name="Vicente V.A."/>
            <person name="Weiss V.A."/>
            <person name="de Vries M."/>
            <person name="Cruz L.M."/>
            <person name="Souza E.M."/>
        </authorList>
    </citation>
    <scope>NUCLEOTIDE SEQUENCE [LARGE SCALE GENOMIC DNA]</scope>
    <source>
        <strain evidence="9 10">CBS 131958</strain>
    </source>
</reference>
<keyword evidence="6 8" id="KW-0472">Membrane</keyword>
<comment type="caution">
    <text evidence="9">The sequence shown here is derived from an EMBL/GenBank/DDBJ whole genome shotgun (WGS) entry which is preliminary data.</text>
</comment>
<protein>
    <submittedName>
        <fullName evidence="9">H(+)/Cl(-) exchange transporter 3</fullName>
    </submittedName>
</protein>
<feature type="transmembrane region" description="Helical" evidence="8">
    <location>
        <begin position="88"/>
        <end position="111"/>
    </location>
</feature>
<evidence type="ECO:0000256" key="3">
    <source>
        <dbReference type="ARBA" id="ARBA00022692"/>
    </source>
</evidence>
<keyword evidence="5" id="KW-0406">Ion transport</keyword>
<keyword evidence="10" id="KW-1185">Reference proteome</keyword>
<keyword evidence="2" id="KW-0813">Transport</keyword>
<name>A0A0N1GXC4_9EURO</name>
<dbReference type="STRING" id="1664694.A0A0N1GXC4"/>
<feature type="transmembrane region" description="Helical" evidence="8">
    <location>
        <begin position="356"/>
        <end position="377"/>
    </location>
</feature>
<organism evidence="9 10">
    <name type="scientific">Cyphellophora attinorum</name>
    <dbReference type="NCBI Taxonomy" id="1664694"/>
    <lineage>
        <taxon>Eukaryota</taxon>
        <taxon>Fungi</taxon>
        <taxon>Dikarya</taxon>
        <taxon>Ascomycota</taxon>
        <taxon>Pezizomycotina</taxon>
        <taxon>Eurotiomycetes</taxon>
        <taxon>Chaetothyriomycetidae</taxon>
        <taxon>Chaetothyriales</taxon>
        <taxon>Cyphellophoraceae</taxon>
        <taxon>Cyphellophora</taxon>
    </lineage>
</organism>
<dbReference type="EMBL" id="LFJN01000050">
    <property type="protein sequence ID" value="KPI34797.1"/>
    <property type="molecule type" value="Genomic_DNA"/>
</dbReference>
<accession>A0A0N1GXC4</accession>